<reference evidence="2" key="1">
    <citation type="submission" date="2021-11" db="EMBL/GenBank/DDBJ databases">
        <authorList>
            <person name="Schell T."/>
        </authorList>
    </citation>
    <scope>NUCLEOTIDE SEQUENCE</scope>
    <source>
        <strain evidence="2">M5</strain>
    </source>
</reference>
<keyword evidence="3" id="KW-1185">Reference proteome</keyword>
<protein>
    <submittedName>
        <fullName evidence="2">Uncharacterized protein</fullName>
    </submittedName>
</protein>
<name>A0A8J2RQV0_9CRUS</name>
<dbReference type="Proteomes" id="UP000789390">
    <property type="component" value="Unassembled WGS sequence"/>
</dbReference>
<organism evidence="2 3">
    <name type="scientific">Daphnia galeata</name>
    <dbReference type="NCBI Taxonomy" id="27404"/>
    <lineage>
        <taxon>Eukaryota</taxon>
        <taxon>Metazoa</taxon>
        <taxon>Ecdysozoa</taxon>
        <taxon>Arthropoda</taxon>
        <taxon>Crustacea</taxon>
        <taxon>Branchiopoda</taxon>
        <taxon>Diplostraca</taxon>
        <taxon>Cladocera</taxon>
        <taxon>Anomopoda</taxon>
        <taxon>Daphniidae</taxon>
        <taxon>Daphnia</taxon>
    </lineage>
</organism>
<feature type="region of interest" description="Disordered" evidence="1">
    <location>
        <begin position="226"/>
        <end position="252"/>
    </location>
</feature>
<comment type="caution">
    <text evidence="2">The sequence shown here is derived from an EMBL/GenBank/DDBJ whole genome shotgun (WGS) entry which is preliminary data.</text>
</comment>
<dbReference type="AlphaFoldDB" id="A0A8J2RQV0"/>
<evidence type="ECO:0000313" key="2">
    <source>
        <dbReference type="EMBL" id="CAH0101191.1"/>
    </source>
</evidence>
<dbReference type="OrthoDB" id="6361352at2759"/>
<dbReference type="EMBL" id="CAKKLH010000054">
    <property type="protein sequence ID" value="CAH0101191.1"/>
    <property type="molecule type" value="Genomic_DNA"/>
</dbReference>
<proteinExistence type="predicted"/>
<sequence>MKTHSLVDSYSQYTYSKLSLIFKMLSTKVLVVLFCFAFQSSVLASLNLHGQPLFSGVTSFTLATATKIVNKSKSCYTTVGKVSQCRRKRGMEEKPQIQLEGLDIAPSAVMGVEATPAPRSPRFNSKDFNTQMISSSFDDSYLNTMNIFRQLASKGSNNVISVGDCGMSTVNFSQFLSCLGMTVQETTTLTATFTETITSIGPNYNTMTVRGCTPAGFPYRYCPKRSLQAPGSPNDDETKTNSQIVDSSPDEI</sequence>
<accession>A0A8J2RQV0</accession>
<evidence type="ECO:0000313" key="3">
    <source>
        <dbReference type="Proteomes" id="UP000789390"/>
    </source>
</evidence>
<evidence type="ECO:0000256" key="1">
    <source>
        <dbReference type="SAM" id="MobiDB-lite"/>
    </source>
</evidence>
<gene>
    <name evidence="2" type="ORF">DGAL_LOCUS3519</name>
</gene>